<keyword evidence="4" id="KW-1133">Transmembrane helix</keyword>
<keyword evidence="2" id="KW-0560">Oxidoreductase</keyword>
<dbReference type="Gene3D" id="3.40.50.720">
    <property type="entry name" value="NAD(P)-binding Rossmann-like Domain"/>
    <property type="match status" value="1"/>
</dbReference>
<dbReference type="SUPFAM" id="SSF51735">
    <property type="entry name" value="NAD(P)-binding Rossmann-fold domains"/>
    <property type="match status" value="1"/>
</dbReference>
<comment type="caution">
    <text evidence="6">The sequence shown here is derived from an EMBL/GenBank/DDBJ whole genome shotgun (WGS) entry which is preliminary data.</text>
</comment>
<gene>
    <name evidence="6" type="ORF">ACFQ2O_20255</name>
</gene>
<dbReference type="RefSeq" id="WP_377532350.1">
    <property type="nucleotide sequence ID" value="NZ_JBHTLD010000303.1"/>
</dbReference>
<dbReference type="Pfam" id="PF00106">
    <property type="entry name" value="adh_short"/>
    <property type="match status" value="1"/>
</dbReference>
<name>A0ABW3SWR8_9BACT</name>
<evidence type="ECO:0000313" key="6">
    <source>
        <dbReference type="EMBL" id="MFD1188551.1"/>
    </source>
</evidence>
<evidence type="ECO:0000259" key="5">
    <source>
        <dbReference type="SMART" id="SM00822"/>
    </source>
</evidence>
<protein>
    <submittedName>
        <fullName evidence="6">SDR family oxidoreductase</fullName>
    </submittedName>
</protein>
<evidence type="ECO:0000256" key="3">
    <source>
        <dbReference type="SAM" id="MobiDB-lite"/>
    </source>
</evidence>
<feature type="domain" description="Ketoreductase" evidence="5">
    <location>
        <begin position="14"/>
        <end position="197"/>
    </location>
</feature>
<comment type="similarity">
    <text evidence="1">Belongs to the short-chain dehydrogenases/reductases (SDR) family.</text>
</comment>
<reference evidence="7" key="1">
    <citation type="journal article" date="2019" name="Int. J. Syst. Evol. Microbiol.">
        <title>The Global Catalogue of Microorganisms (GCM) 10K type strain sequencing project: providing services to taxonomists for standard genome sequencing and annotation.</title>
        <authorList>
            <consortium name="The Broad Institute Genomics Platform"/>
            <consortium name="The Broad Institute Genome Sequencing Center for Infectious Disease"/>
            <person name="Wu L."/>
            <person name="Ma J."/>
        </authorList>
    </citation>
    <scope>NUCLEOTIDE SEQUENCE [LARGE SCALE GENOMIC DNA]</scope>
    <source>
        <strain evidence="7">JCM 31319</strain>
    </source>
</reference>
<feature type="region of interest" description="Disordered" evidence="3">
    <location>
        <begin position="270"/>
        <end position="294"/>
    </location>
</feature>
<evidence type="ECO:0000256" key="2">
    <source>
        <dbReference type="ARBA" id="ARBA00023002"/>
    </source>
</evidence>
<dbReference type="PANTHER" id="PTHR44196:SF1">
    <property type="entry name" value="DEHYDROGENASE_REDUCTASE SDR FAMILY MEMBER 7B"/>
    <property type="match status" value="1"/>
</dbReference>
<dbReference type="InterPro" id="IPR020904">
    <property type="entry name" value="Sc_DH/Rdtase_CS"/>
</dbReference>
<keyword evidence="4" id="KW-0812">Transmembrane</keyword>
<accession>A0ABW3SWR8</accession>
<dbReference type="Proteomes" id="UP001597094">
    <property type="component" value="Unassembled WGS sequence"/>
</dbReference>
<keyword evidence="4" id="KW-0472">Membrane</keyword>
<evidence type="ECO:0000256" key="4">
    <source>
        <dbReference type="SAM" id="Phobius"/>
    </source>
</evidence>
<sequence length="346" mass="38063">MKMTKDTNNNGRKGVAVITGASAGLGRACAREFAKNGYDVGLLARGVEGLEGAKREVEEMGRKAVFVQVDVADADAVDKAASKIEQELGEIDVWVNNAMNSVFSPVKKMEPDDYKRVTEVTYLGQVYGTLSALKRMLPRDRGSIVLVGSALAYRGIPLQSAYCGSKHAIQGFYDSLRTELMHDKSNVKVTMVQLPAMNTTQFGFVKTRLPNKPKPMGKIYQPEVAAEVIVYAAEHERREYRVGYPTLQAIIGNKIAPWFADYVLANNGIKGQQTDQPEDPNRQNNLYDPLPGDHGAHGTFDDQSTYFSPQVWLSLHRDKLLAGALAVGGVVLGSMLTKKWSDKYDD</sequence>
<dbReference type="NCBIfam" id="NF005495">
    <property type="entry name" value="PRK07109.1"/>
    <property type="match status" value="1"/>
</dbReference>
<organism evidence="6 7">
    <name type="scientific">Pontibacter rugosus</name>
    <dbReference type="NCBI Taxonomy" id="1745966"/>
    <lineage>
        <taxon>Bacteria</taxon>
        <taxon>Pseudomonadati</taxon>
        <taxon>Bacteroidota</taxon>
        <taxon>Cytophagia</taxon>
        <taxon>Cytophagales</taxon>
        <taxon>Hymenobacteraceae</taxon>
        <taxon>Pontibacter</taxon>
    </lineage>
</organism>
<dbReference type="PROSITE" id="PS00061">
    <property type="entry name" value="ADH_SHORT"/>
    <property type="match status" value="1"/>
</dbReference>
<dbReference type="InterPro" id="IPR036291">
    <property type="entry name" value="NAD(P)-bd_dom_sf"/>
</dbReference>
<dbReference type="InterPro" id="IPR002347">
    <property type="entry name" value="SDR_fam"/>
</dbReference>
<feature type="transmembrane region" description="Helical" evidence="4">
    <location>
        <begin position="320"/>
        <end position="337"/>
    </location>
</feature>
<keyword evidence="7" id="KW-1185">Reference proteome</keyword>
<dbReference type="PRINTS" id="PR00081">
    <property type="entry name" value="GDHRDH"/>
</dbReference>
<dbReference type="SMART" id="SM00822">
    <property type="entry name" value="PKS_KR"/>
    <property type="match status" value="1"/>
</dbReference>
<proteinExistence type="inferred from homology"/>
<evidence type="ECO:0000313" key="7">
    <source>
        <dbReference type="Proteomes" id="UP001597094"/>
    </source>
</evidence>
<dbReference type="InterPro" id="IPR057326">
    <property type="entry name" value="KR_dom"/>
</dbReference>
<dbReference type="PANTHER" id="PTHR44196">
    <property type="entry name" value="DEHYDROGENASE/REDUCTASE SDR FAMILY MEMBER 7B"/>
    <property type="match status" value="1"/>
</dbReference>
<evidence type="ECO:0000256" key="1">
    <source>
        <dbReference type="ARBA" id="ARBA00006484"/>
    </source>
</evidence>
<dbReference type="EMBL" id="JBHTLD010000303">
    <property type="protein sequence ID" value="MFD1188551.1"/>
    <property type="molecule type" value="Genomic_DNA"/>
</dbReference>